<dbReference type="Pfam" id="PF05721">
    <property type="entry name" value="PhyH"/>
    <property type="match status" value="1"/>
</dbReference>
<reference evidence="3" key="1">
    <citation type="submission" date="2025-08" db="UniProtKB">
        <authorList>
            <consortium name="RefSeq"/>
        </authorList>
    </citation>
    <scope>IDENTIFICATION</scope>
</reference>
<dbReference type="RefSeq" id="XP_005090958.1">
    <property type="nucleotide sequence ID" value="XM_005090901.2"/>
</dbReference>
<dbReference type="SUPFAM" id="SSF51197">
    <property type="entry name" value="Clavaminate synthase-like"/>
    <property type="match status" value="1"/>
</dbReference>
<organism evidence="2 3">
    <name type="scientific">Aplysia californica</name>
    <name type="common">California sea hare</name>
    <dbReference type="NCBI Taxonomy" id="6500"/>
    <lineage>
        <taxon>Eukaryota</taxon>
        <taxon>Metazoa</taxon>
        <taxon>Spiralia</taxon>
        <taxon>Lophotrochozoa</taxon>
        <taxon>Mollusca</taxon>
        <taxon>Gastropoda</taxon>
        <taxon>Heterobranchia</taxon>
        <taxon>Euthyneura</taxon>
        <taxon>Tectipleura</taxon>
        <taxon>Aplysiida</taxon>
        <taxon>Aplysioidea</taxon>
        <taxon>Aplysiidae</taxon>
        <taxon>Aplysia</taxon>
    </lineage>
</organism>
<dbReference type="PANTHER" id="PTHR20883">
    <property type="entry name" value="PHYTANOYL-COA DIOXYGENASE DOMAIN CONTAINING 1"/>
    <property type="match status" value="1"/>
</dbReference>
<dbReference type="Gene3D" id="2.60.120.620">
    <property type="entry name" value="q2cbj1_9rhob like domain"/>
    <property type="match status" value="1"/>
</dbReference>
<dbReference type="InterPro" id="IPR008775">
    <property type="entry name" value="Phytyl_CoA_dOase-like"/>
</dbReference>
<dbReference type="GeneID" id="101859458"/>
<protein>
    <submittedName>
        <fullName evidence="3">L-proline trans-4-hydroxylase</fullName>
    </submittedName>
</protein>
<dbReference type="PANTHER" id="PTHR20883:SF51">
    <property type="entry name" value="PHYTANOYL-COA HYDROXYLASE"/>
    <property type="match status" value="1"/>
</dbReference>
<evidence type="ECO:0000256" key="1">
    <source>
        <dbReference type="ARBA" id="ARBA00001962"/>
    </source>
</evidence>
<evidence type="ECO:0000313" key="2">
    <source>
        <dbReference type="Proteomes" id="UP000694888"/>
    </source>
</evidence>
<name>A0ABM0JD48_APLCA</name>
<accession>A0ABM0JD48</accession>
<evidence type="ECO:0000313" key="3">
    <source>
        <dbReference type="RefSeq" id="XP_005090958.1"/>
    </source>
</evidence>
<proteinExistence type="predicted"/>
<keyword evidence="2" id="KW-1185">Reference proteome</keyword>
<dbReference type="Proteomes" id="UP000694888">
    <property type="component" value="Unplaced"/>
</dbReference>
<gene>
    <name evidence="3" type="primary">LOC101859458</name>
</gene>
<sequence>MGIQGEFTCDPTAFKVTPEMIQSYNDVGYFLVRGFLSNPELDKLKTAVEHDRFFEKGFGLADGTGKESRLVMWRHPGNDVTGMFARSEKIAGTCEQVLGGEVYHYHTKLMTKAARTGGKHIWHQDYGYWYKNGCLFPDMMISGFIPIDRCYKENGCLEILVGSHKCGRIEHTMKAGQTGADLDRVAEIRKICPHTYVEMDAGDALFFHANLLHTSGDNLSDTKRWVLIPCYNRKDNNPLYEHHHPQYTPLEKVKDSAFLECQNFDDLSGKMFNRPEEDKTVDGNAH</sequence>
<comment type="cofactor">
    <cofactor evidence="1">
        <name>Fe cation</name>
        <dbReference type="ChEBI" id="CHEBI:24875"/>
    </cofactor>
</comment>